<reference evidence="1" key="2">
    <citation type="submission" date="2021-03" db="EMBL/GenBank/DDBJ databases">
        <authorList>
            <person name="Artuso I."/>
            <person name="Turrini P."/>
            <person name="Pirolo M."/>
            <person name="Lugli G.A."/>
            <person name="Ventura M."/>
            <person name="Visca P."/>
        </authorList>
    </citation>
    <scope>NUCLEOTIDE SEQUENCE</scope>
    <source>
        <strain evidence="1">LMG 26462</strain>
    </source>
</reference>
<proteinExistence type="predicted"/>
<organism evidence="1 2">
    <name type="scientific">Aminobacter anthyllidis</name>
    <dbReference type="NCBI Taxonomy" id="1035067"/>
    <lineage>
        <taxon>Bacteria</taxon>
        <taxon>Pseudomonadati</taxon>
        <taxon>Pseudomonadota</taxon>
        <taxon>Alphaproteobacteria</taxon>
        <taxon>Hyphomicrobiales</taxon>
        <taxon>Phyllobacteriaceae</taxon>
        <taxon>Aminobacter</taxon>
    </lineage>
</organism>
<accession>A0A9X1AFX8</accession>
<dbReference type="AlphaFoldDB" id="A0A9X1AFX8"/>
<comment type="caution">
    <text evidence="1">The sequence shown here is derived from an EMBL/GenBank/DDBJ whole genome shotgun (WGS) entry which is preliminary data.</text>
</comment>
<reference evidence="1" key="1">
    <citation type="journal article" date="2021" name="Microorganisms">
        <title>Phylogenomic Reconstruction and Metabolic Potential of the Genus Aminobacter.</title>
        <authorList>
            <person name="Artuso I."/>
            <person name="Turrini P."/>
            <person name="Pirolo M."/>
            <person name="Lugli G.A."/>
            <person name="Ventura M."/>
            <person name="Visca P."/>
        </authorList>
    </citation>
    <scope>NUCLEOTIDE SEQUENCE</scope>
    <source>
        <strain evidence="1">LMG 26462</strain>
    </source>
</reference>
<name>A0A9X1AFX8_9HYPH</name>
<dbReference type="RefSeq" id="WP_214392945.1">
    <property type="nucleotide sequence ID" value="NZ_JAFLWW010000009.1"/>
</dbReference>
<dbReference type="EMBL" id="JAFLWW010000009">
    <property type="protein sequence ID" value="MBT1158891.1"/>
    <property type="molecule type" value="Genomic_DNA"/>
</dbReference>
<protein>
    <submittedName>
        <fullName evidence="1">Uncharacterized protein</fullName>
    </submittedName>
</protein>
<dbReference type="Proteomes" id="UP001138921">
    <property type="component" value="Unassembled WGS sequence"/>
</dbReference>
<evidence type="ECO:0000313" key="1">
    <source>
        <dbReference type="EMBL" id="MBT1158891.1"/>
    </source>
</evidence>
<gene>
    <name evidence="1" type="ORF">J1C56_25270</name>
</gene>
<evidence type="ECO:0000313" key="2">
    <source>
        <dbReference type="Proteomes" id="UP001138921"/>
    </source>
</evidence>
<keyword evidence="2" id="KW-1185">Reference proteome</keyword>
<sequence>MPPKPEEGAAQSKNGIVRPSSLRSRIEVVSPANEVTDMYRLQFWKTFAALVAAGFNPRAFLAPMALGGKLPEAAETRQPKENKEPEA</sequence>